<keyword evidence="1" id="KW-0472">Membrane</keyword>
<evidence type="ECO:0000256" key="1">
    <source>
        <dbReference type="SAM" id="Phobius"/>
    </source>
</evidence>
<organism evidence="2">
    <name type="scientific">Cacopsylla melanoneura</name>
    <dbReference type="NCBI Taxonomy" id="428564"/>
    <lineage>
        <taxon>Eukaryota</taxon>
        <taxon>Metazoa</taxon>
        <taxon>Ecdysozoa</taxon>
        <taxon>Arthropoda</taxon>
        <taxon>Hexapoda</taxon>
        <taxon>Insecta</taxon>
        <taxon>Pterygota</taxon>
        <taxon>Neoptera</taxon>
        <taxon>Paraneoptera</taxon>
        <taxon>Hemiptera</taxon>
        <taxon>Sternorrhyncha</taxon>
        <taxon>Psylloidea</taxon>
        <taxon>Psyllidae</taxon>
        <taxon>Psyllinae</taxon>
        <taxon>Cacopsylla</taxon>
    </lineage>
</organism>
<accession>A0A8D8TN31</accession>
<proteinExistence type="predicted"/>
<sequence>MYDLFCRRTYITYLVLWTSFFLLFSCSGTAFALFQRRLYTGSITQSRRPCSTSITKHVNSIYSQHRTPVHKWYHIILIELLKQCLYYMAHCGHHIVWNMGICIEC</sequence>
<evidence type="ECO:0000313" key="2">
    <source>
        <dbReference type="EMBL" id="CAG6689684.1"/>
    </source>
</evidence>
<reference evidence="2" key="1">
    <citation type="submission" date="2021-05" db="EMBL/GenBank/DDBJ databases">
        <authorList>
            <person name="Alioto T."/>
            <person name="Alioto T."/>
            <person name="Gomez Garrido J."/>
        </authorList>
    </citation>
    <scope>NUCLEOTIDE SEQUENCE</scope>
</reference>
<keyword evidence="1" id="KW-1133">Transmembrane helix</keyword>
<dbReference type="AlphaFoldDB" id="A0A8D8TN31"/>
<protein>
    <submittedName>
        <fullName evidence="2">Uncharacterized protein</fullName>
    </submittedName>
</protein>
<name>A0A8D8TN31_9HEMI</name>
<dbReference type="EMBL" id="HBUF01293435">
    <property type="protein sequence ID" value="CAG6689684.1"/>
    <property type="molecule type" value="Transcribed_RNA"/>
</dbReference>
<feature type="transmembrane region" description="Helical" evidence="1">
    <location>
        <begin position="12"/>
        <end position="34"/>
    </location>
</feature>
<keyword evidence="1" id="KW-0812">Transmembrane</keyword>
<dbReference type="PROSITE" id="PS51257">
    <property type="entry name" value="PROKAR_LIPOPROTEIN"/>
    <property type="match status" value="1"/>
</dbReference>